<keyword evidence="5" id="KW-1185">Reference proteome</keyword>
<dbReference type="InterPro" id="IPR007110">
    <property type="entry name" value="Ig-like_dom"/>
</dbReference>
<reference evidence="4 5" key="2">
    <citation type="submission" date="2019-08" db="EMBL/GenBank/DDBJ databases">
        <title>Amycolatopsis acidicola sp. nov., isolated from peat swamp forest soil.</title>
        <authorList>
            <person name="Srisuk N."/>
        </authorList>
    </citation>
    <scope>NUCLEOTIDE SEQUENCE [LARGE SCALE GENOMIC DNA]</scope>
    <source>
        <strain evidence="4 5">TBRC 6029</strain>
    </source>
</reference>
<dbReference type="OrthoDB" id="5116909at2"/>
<feature type="compositionally biased region" description="Basic and acidic residues" evidence="1">
    <location>
        <begin position="32"/>
        <end position="47"/>
    </location>
</feature>
<feature type="compositionally biased region" description="Basic and acidic residues" evidence="1">
    <location>
        <begin position="1"/>
        <end position="21"/>
    </location>
</feature>
<feature type="transmembrane region" description="Helical" evidence="2">
    <location>
        <begin position="95"/>
        <end position="116"/>
    </location>
</feature>
<sequence>MRPPDRADEPQRRVIDKRRAPPQEAIRGTRPLLEDRGSEGEARRDHANVVTIDRNQMNLDLRVGRRNTSSPHEGEQSTRGPRVVLTSLRGHAGRVFGLLTALILGLGTFVLTAPAAQAVGGPSSVGASVFPTTVSPGQTVQLQASIICTIPTEHPSGYVQFLDGGTQIDGNVPIAPTTSQSTSVIAFYNPTTSGTHQISTVYVSDNSAGSCAGNTSSSTPLLVSTSTLSLTTNPPSPVAPGAPITVTAKVSCTGVTTATGFVQFYDNNSPIDGPLALDSTGTANLYLLTGLPVGSHTIRADYTNGNCPDTTQSTVIVVGGTSNVMVSTVPANPTAGAPVRLVAQVTCTGGTPTGTVQFYDNTVPVGLPQPVNSGTAFLDLPNGLTQGNHTVRADYSGNGSTCLPGSNSTMVVVGAAVCRTINYTVNTGLSVTTPICLGPNARIQGSITISGSGSLTTAAGAYIGGGVTASGGAGVTLCGTTVSGPMSLSGVSGAITIGDPTAGCAGNQIYGPLSLTGNTGPIRVFNNIIYGSLTCGGNLGTATGTGNTVYGSRNCPDIM</sequence>
<organism evidence="4 5">
    <name type="scientific">Amycolatopsis rhizosphaerae</name>
    <dbReference type="NCBI Taxonomy" id="2053003"/>
    <lineage>
        <taxon>Bacteria</taxon>
        <taxon>Bacillati</taxon>
        <taxon>Actinomycetota</taxon>
        <taxon>Actinomycetes</taxon>
        <taxon>Pseudonocardiales</taxon>
        <taxon>Pseudonocardiaceae</taxon>
        <taxon>Amycolatopsis</taxon>
    </lineage>
</organism>
<dbReference type="PROSITE" id="PS50835">
    <property type="entry name" value="IG_LIKE"/>
    <property type="match status" value="1"/>
</dbReference>
<dbReference type="GO" id="GO:0005975">
    <property type="term" value="P:carbohydrate metabolic process"/>
    <property type="evidence" value="ECO:0007669"/>
    <property type="project" value="UniProtKB-ARBA"/>
</dbReference>
<proteinExistence type="predicted"/>
<keyword evidence="2" id="KW-1133">Transmembrane helix</keyword>
<dbReference type="Pfam" id="PF16640">
    <property type="entry name" value="Big_3_5"/>
    <property type="match status" value="2"/>
</dbReference>
<reference evidence="4 5" key="1">
    <citation type="submission" date="2019-07" db="EMBL/GenBank/DDBJ databases">
        <authorList>
            <person name="Duangmal K."/>
            <person name="Teo W.F.A."/>
        </authorList>
    </citation>
    <scope>NUCLEOTIDE SEQUENCE [LARGE SCALE GENOMIC DNA]</scope>
    <source>
        <strain evidence="4 5">TBRC 6029</strain>
    </source>
</reference>
<dbReference type="AlphaFoldDB" id="A0A558D9V6"/>
<protein>
    <submittedName>
        <fullName evidence="4">Ig-like domain repeat protein</fullName>
    </submittedName>
</protein>
<dbReference type="EMBL" id="VJWX01000041">
    <property type="protein sequence ID" value="TVT57814.1"/>
    <property type="molecule type" value="Genomic_DNA"/>
</dbReference>
<dbReference type="Gene3D" id="2.60.40.10">
    <property type="entry name" value="Immunoglobulins"/>
    <property type="match status" value="3"/>
</dbReference>
<evidence type="ECO:0000259" key="3">
    <source>
        <dbReference type="PROSITE" id="PS50835"/>
    </source>
</evidence>
<gene>
    <name evidence="4" type="ORF">FNH05_06875</name>
</gene>
<comment type="caution">
    <text evidence="4">The sequence shown here is derived from an EMBL/GenBank/DDBJ whole genome shotgun (WGS) entry which is preliminary data.</text>
</comment>
<dbReference type="InterPro" id="IPR032109">
    <property type="entry name" value="Big_3_5"/>
</dbReference>
<name>A0A558D9V6_9PSEU</name>
<feature type="domain" description="Ig-like" evidence="3">
    <location>
        <begin position="122"/>
        <end position="229"/>
    </location>
</feature>
<evidence type="ECO:0000313" key="5">
    <source>
        <dbReference type="Proteomes" id="UP000320011"/>
    </source>
</evidence>
<evidence type="ECO:0000256" key="1">
    <source>
        <dbReference type="SAM" id="MobiDB-lite"/>
    </source>
</evidence>
<keyword evidence="2" id="KW-0472">Membrane</keyword>
<keyword evidence="2" id="KW-0812">Transmembrane</keyword>
<evidence type="ECO:0000313" key="4">
    <source>
        <dbReference type="EMBL" id="TVT57814.1"/>
    </source>
</evidence>
<dbReference type="Proteomes" id="UP000320011">
    <property type="component" value="Unassembled WGS sequence"/>
</dbReference>
<dbReference type="InterPro" id="IPR013783">
    <property type="entry name" value="Ig-like_fold"/>
</dbReference>
<evidence type="ECO:0000256" key="2">
    <source>
        <dbReference type="SAM" id="Phobius"/>
    </source>
</evidence>
<feature type="region of interest" description="Disordered" evidence="1">
    <location>
        <begin position="1"/>
        <end position="82"/>
    </location>
</feature>
<accession>A0A558D9V6</accession>